<comment type="function">
    <text evidence="6">Quinone reductase that provides resistance to thiol-specific stress caused by electrophilic quinones.</text>
</comment>
<comment type="catalytic activity">
    <reaction evidence="5">
        <text>N,N-dimethyl-1,4-phenylenediamine + anthranilate + 2 NAD(+) = 2-(4-dimethylaminophenyl)diazenylbenzoate + 2 NADH + 2 H(+)</text>
        <dbReference type="Rhea" id="RHEA:55872"/>
        <dbReference type="ChEBI" id="CHEBI:15378"/>
        <dbReference type="ChEBI" id="CHEBI:15783"/>
        <dbReference type="ChEBI" id="CHEBI:16567"/>
        <dbReference type="ChEBI" id="CHEBI:57540"/>
        <dbReference type="ChEBI" id="CHEBI:57945"/>
        <dbReference type="ChEBI" id="CHEBI:71579"/>
        <dbReference type="EC" id="1.7.1.17"/>
    </reaction>
    <physiologicalReaction direction="right-to-left" evidence="5">
        <dbReference type="Rhea" id="RHEA:55874"/>
    </physiologicalReaction>
</comment>
<dbReference type="HAMAP" id="MF_01216">
    <property type="entry name" value="Azoreductase_type1"/>
    <property type="match status" value="1"/>
</dbReference>
<dbReference type="GO" id="GO:0009055">
    <property type="term" value="F:electron transfer activity"/>
    <property type="evidence" value="ECO:0007669"/>
    <property type="project" value="UniProtKB-UniRule"/>
</dbReference>
<comment type="catalytic activity">
    <reaction evidence="6">
        <text>2 a quinone + NADH + H(+) = 2 a 1,4-benzosemiquinone + NAD(+)</text>
        <dbReference type="Rhea" id="RHEA:65952"/>
        <dbReference type="ChEBI" id="CHEBI:15378"/>
        <dbReference type="ChEBI" id="CHEBI:57540"/>
        <dbReference type="ChEBI" id="CHEBI:57945"/>
        <dbReference type="ChEBI" id="CHEBI:132124"/>
        <dbReference type="ChEBI" id="CHEBI:134225"/>
    </reaction>
</comment>
<evidence type="ECO:0000256" key="2">
    <source>
        <dbReference type="ARBA" id="ARBA00022643"/>
    </source>
</evidence>
<comment type="subunit">
    <text evidence="6">Homodimer.</text>
</comment>
<protein>
    <recommendedName>
        <fullName evidence="6">FMN dependent NADH:quinone oxidoreductase</fullName>
        <ecNumber evidence="6">1.6.5.-</ecNumber>
    </recommendedName>
    <alternativeName>
        <fullName evidence="6">Azo-dye reductase</fullName>
    </alternativeName>
    <alternativeName>
        <fullName evidence="6">FMN-dependent NADH-azo compound oxidoreductase</fullName>
    </alternativeName>
    <alternativeName>
        <fullName evidence="6">FMN-dependent NADH-azoreductase</fullName>
        <ecNumber evidence="6">1.7.1.17</ecNumber>
    </alternativeName>
</protein>
<feature type="binding site" evidence="6">
    <location>
        <begin position="134"/>
        <end position="137"/>
    </location>
    <ligand>
        <name>FMN</name>
        <dbReference type="ChEBI" id="CHEBI:58210"/>
    </ligand>
</feature>
<dbReference type="InterPro" id="IPR029039">
    <property type="entry name" value="Flavoprotein-like_sf"/>
</dbReference>
<dbReference type="EC" id="1.6.5.-" evidence="6"/>
<feature type="binding site" evidence="6">
    <location>
        <begin position="90"/>
        <end position="93"/>
    </location>
    <ligand>
        <name>FMN</name>
        <dbReference type="ChEBI" id="CHEBI:58210"/>
    </ligand>
</feature>
<organism evidence="8 9">
    <name type="scientific">Sphingosinicella soli</name>
    <dbReference type="NCBI Taxonomy" id="333708"/>
    <lineage>
        <taxon>Bacteria</taxon>
        <taxon>Pseudomonadati</taxon>
        <taxon>Pseudomonadota</taxon>
        <taxon>Alphaproteobacteria</taxon>
        <taxon>Sphingomonadales</taxon>
        <taxon>Sphingosinicellaceae</taxon>
        <taxon>Sphingosinicella</taxon>
    </lineage>
</organism>
<gene>
    <name evidence="6" type="primary">azoR</name>
    <name evidence="8" type="ORF">GGQ98_000894</name>
</gene>
<comment type="similarity">
    <text evidence="6">Belongs to the azoreductase type 1 family.</text>
</comment>
<dbReference type="GO" id="GO:0016655">
    <property type="term" value="F:oxidoreductase activity, acting on NAD(P)H, quinone or similar compound as acceptor"/>
    <property type="evidence" value="ECO:0007669"/>
    <property type="project" value="InterPro"/>
</dbReference>
<comment type="cofactor">
    <cofactor evidence="6">
        <name>FMN</name>
        <dbReference type="ChEBI" id="CHEBI:58210"/>
    </cofactor>
    <text evidence="6">Binds 1 FMN per subunit.</text>
</comment>
<dbReference type="Gene3D" id="3.40.50.360">
    <property type="match status" value="1"/>
</dbReference>
<dbReference type="GO" id="GO:0010181">
    <property type="term" value="F:FMN binding"/>
    <property type="evidence" value="ECO:0007669"/>
    <property type="project" value="UniProtKB-UniRule"/>
</dbReference>
<feature type="binding site" evidence="6">
    <location>
        <position position="10"/>
    </location>
    <ligand>
        <name>FMN</name>
        <dbReference type="ChEBI" id="CHEBI:58210"/>
    </ligand>
</feature>
<dbReference type="InterPro" id="IPR023048">
    <property type="entry name" value="NADH:quinone_OxRdtase_FMN_depd"/>
</dbReference>
<keyword evidence="9" id="KW-1185">Reference proteome</keyword>
<dbReference type="SUPFAM" id="SSF52218">
    <property type="entry name" value="Flavoproteins"/>
    <property type="match status" value="1"/>
</dbReference>
<dbReference type="EMBL" id="JACHNZ010000007">
    <property type="protein sequence ID" value="MBB4631287.1"/>
    <property type="molecule type" value="Genomic_DNA"/>
</dbReference>
<evidence type="ECO:0000313" key="8">
    <source>
        <dbReference type="EMBL" id="MBB4631287.1"/>
    </source>
</evidence>
<reference evidence="8 9" key="1">
    <citation type="submission" date="2020-08" db="EMBL/GenBank/DDBJ databases">
        <title>Genomic Encyclopedia of Type Strains, Phase IV (KMG-IV): sequencing the most valuable type-strain genomes for metagenomic binning, comparative biology and taxonomic classification.</title>
        <authorList>
            <person name="Goeker M."/>
        </authorList>
    </citation>
    <scope>NUCLEOTIDE SEQUENCE [LARGE SCALE GENOMIC DNA]</scope>
    <source>
        <strain evidence="8 9">DSM 17328</strain>
    </source>
</reference>
<accession>A0A7W7AZN3</accession>
<keyword evidence="4 6" id="KW-0520">NAD</keyword>
<evidence type="ECO:0000256" key="3">
    <source>
        <dbReference type="ARBA" id="ARBA00023002"/>
    </source>
</evidence>
<dbReference type="Proteomes" id="UP000566324">
    <property type="component" value="Unassembled WGS sequence"/>
</dbReference>
<evidence type="ECO:0000259" key="7">
    <source>
        <dbReference type="Pfam" id="PF02525"/>
    </source>
</evidence>
<comment type="function">
    <text evidence="6">Also exhibits azoreductase activity. Catalyzes the reductive cleavage of the azo bond in aromatic azo compounds to the corresponding amines.</text>
</comment>
<proteinExistence type="inferred from homology"/>
<feature type="binding site" evidence="6">
    <location>
        <begin position="16"/>
        <end position="18"/>
    </location>
    <ligand>
        <name>FMN</name>
        <dbReference type="ChEBI" id="CHEBI:58210"/>
    </ligand>
</feature>
<dbReference type="PANTHER" id="PTHR43741:SF2">
    <property type="entry name" value="FMN-DEPENDENT NADH:QUINONE OXIDOREDUCTASE"/>
    <property type="match status" value="1"/>
</dbReference>
<dbReference type="PANTHER" id="PTHR43741">
    <property type="entry name" value="FMN-DEPENDENT NADH-AZOREDUCTASE 1"/>
    <property type="match status" value="1"/>
</dbReference>
<feature type="domain" description="Flavodoxin-like fold" evidence="7">
    <location>
        <begin position="3"/>
        <end position="194"/>
    </location>
</feature>
<keyword evidence="2 6" id="KW-0288">FMN</keyword>
<keyword evidence="1 6" id="KW-0285">Flavoprotein</keyword>
<evidence type="ECO:0000256" key="6">
    <source>
        <dbReference type="HAMAP-Rule" id="MF_01216"/>
    </source>
</evidence>
<evidence type="ECO:0000256" key="5">
    <source>
        <dbReference type="ARBA" id="ARBA00048542"/>
    </source>
</evidence>
<dbReference type="EC" id="1.7.1.17" evidence="6"/>
<dbReference type="RefSeq" id="WP_184065707.1">
    <property type="nucleotide sequence ID" value="NZ_JACHNZ010000007.1"/>
</dbReference>
<evidence type="ECO:0000313" key="9">
    <source>
        <dbReference type="Proteomes" id="UP000566324"/>
    </source>
</evidence>
<dbReference type="GO" id="GO:0016652">
    <property type="term" value="F:oxidoreductase activity, acting on NAD(P)H as acceptor"/>
    <property type="evidence" value="ECO:0007669"/>
    <property type="project" value="UniProtKB-UniRule"/>
</dbReference>
<dbReference type="InterPro" id="IPR003680">
    <property type="entry name" value="Flavodoxin_fold"/>
</dbReference>
<dbReference type="InterPro" id="IPR050104">
    <property type="entry name" value="FMN-dep_NADH:Q_OxRdtase_AzoR1"/>
</dbReference>
<comment type="caution">
    <text evidence="8">The sequence shown here is derived from an EMBL/GenBank/DDBJ whole genome shotgun (WGS) entry which is preliminary data.</text>
</comment>
<keyword evidence="3 6" id="KW-0560">Oxidoreductase</keyword>
<dbReference type="AlphaFoldDB" id="A0A7W7AZN3"/>
<evidence type="ECO:0000256" key="4">
    <source>
        <dbReference type="ARBA" id="ARBA00023027"/>
    </source>
</evidence>
<dbReference type="Pfam" id="PF02525">
    <property type="entry name" value="Flavodoxin_2"/>
    <property type="match status" value="1"/>
</dbReference>
<evidence type="ECO:0000256" key="1">
    <source>
        <dbReference type="ARBA" id="ARBA00022630"/>
    </source>
</evidence>
<sequence length="204" mass="21122">MQNILVVQSSVLGDASASRGLVGHFLDAARPGASVTVRDLGADPLPHLSGATLGGFSGADSPEATAERALSDALIAELQAADVVVIGAPMYNFGITSNLKSWFDRVLRAGVTFHYTAEGPVGHLTGKRAIVVETRGGFYGEGGATALDAQEPHIRAMLNFIGITDIVFVRAERLAISPEARTESLAAAADELRKLGAEGLAQAA</sequence>
<name>A0A7W7AZN3_9SPHN</name>